<protein>
    <recommendedName>
        <fullName evidence="3">Peptidase S74 domain-containing protein</fullName>
    </recommendedName>
</protein>
<comment type="caution">
    <text evidence="1">The sequence shown here is derived from an EMBL/GenBank/DDBJ whole genome shotgun (WGS) entry which is preliminary data.</text>
</comment>
<dbReference type="Proteomes" id="UP000640786">
    <property type="component" value="Unassembled WGS sequence"/>
</dbReference>
<reference evidence="1 2" key="1">
    <citation type="submission" date="2020-08" db="EMBL/GenBank/DDBJ databases">
        <title>A Genomic Blueprint of the Chicken Gut Microbiome.</title>
        <authorList>
            <person name="Gilroy R."/>
            <person name="Ravi A."/>
            <person name="Getino M."/>
            <person name="Pursley I."/>
            <person name="Horton D.L."/>
            <person name="Alikhan N.-F."/>
            <person name="Baker D."/>
            <person name="Gharbi K."/>
            <person name="Hall N."/>
            <person name="Watson M."/>
            <person name="Adriaenssens E.M."/>
            <person name="Foster-Nyarko E."/>
            <person name="Jarju S."/>
            <person name="Secka A."/>
            <person name="Antonio M."/>
            <person name="Oren A."/>
            <person name="Chaudhuri R."/>
            <person name="La Ragione R.M."/>
            <person name="Hildebrand F."/>
            <person name="Pallen M.J."/>
        </authorList>
    </citation>
    <scope>NUCLEOTIDE SEQUENCE [LARGE SCALE GENOMIC DNA]</scope>
    <source>
        <strain evidence="1 2">Sa2BUA9</strain>
    </source>
</reference>
<gene>
    <name evidence="1" type="ORF">H9650_11250</name>
</gene>
<dbReference type="RefSeq" id="WP_191697228.1">
    <property type="nucleotide sequence ID" value="NZ_JACSQO010000005.1"/>
</dbReference>
<organism evidence="1 2">
    <name type="scientific">Psychrobacillus faecigallinarum</name>
    <dbReference type="NCBI Taxonomy" id="2762235"/>
    <lineage>
        <taxon>Bacteria</taxon>
        <taxon>Bacillati</taxon>
        <taxon>Bacillota</taxon>
        <taxon>Bacilli</taxon>
        <taxon>Bacillales</taxon>
        <taxon>Bacillaceae</taxon>
        <taxon>Psychrobacillus</taxon>
    </lineage>
</organism>
<evidence type="ECO:0000313" key="2">
    <source>
        <dbReference type="Proteomes" id="UP000640786"/>
    </source>
</evidence>
<proteinExistence type="predicted"/>
<dbReference type="EMBL" id="JACSQO010000005">
    <property type="protein sequence ID" value="MBD7944692.1"/>
    <property type="molecule type" value="Genomic_DNA"/>
</dbReference>
<evidence type="ECO:0000313" key="1">
    <source>
        <dbReference type="EMBL" id="MBD7944692.1"/>
    </source>
</evidence>
<evidence type="ECO:0008006" key="3">
    <source>
        <dbReference type="Google" id="ProtNLM"/>
    </source>
</evidence>
<name>A0ABR8RAZ5_9BACI</name>
<sequence>MNTSASDPCFLQSNKFSTLFPILSTFSLNYFFNKSITESGVVQFTEIEPRPIGENFKTDIKGIGINDAPVTFIFNMIESLDAVIYQLQKLRDIMGE</sequence>
<keyword evidence="2" id="KW-1185">Reference proteome</keyword>
<accession>A0ABR8RAZ5</accession>